<reference evidence="3" key="2">
    <citation type="submission" date="2020-09" db="EMBL/GenBank/DDBJ databases">
        <authorList>
            <person name="Sun Q."/>
            <person name="Zhou Y."/>
        </authorList>
    </citation>
    <scope>NUCLEOTIDE SEQUENCE</scope>
    <source>
        <strain evidence="3">CGMCC 4.7201</strain>
    </source>
</reference>
<dbReference type="InterPro" id="IPR051338">
    <property type="entry name" value="NodU/CmcH_Carbamoyltrnsfr"/>
</dbReference>
<protein>
    <recommendedName>
        <fullName evidence="2">Carbamoyltransferase C-terminal domain-containing protein</fullName>
    </recommendedName>
</protein>
<dbReference type="RefSeq" id="WP_189135653.1">
    <property type="nucleotide sequence ID" value="NZ_BMMS01000051.1"/>
</dbReference>
<organism evidence="3 4">
    <name type="scientific">Wenjunlia tyrosinilytica</name>
    <dbReference type="NCBI Taxonomy" id="1544741"/>
    <lineage>
        <taxon>Bacteria</taxon>
        <taxon>Bacillati</taxon>
        <taxon>Actinomycetota</taxon>
        <taxon>Actinomycetes</taxon>
        <taxon>Kitasatosporales</taxon>
        <taxon>Streptomycetaceae</taxon>
        <taxon>Wenjunlia</taxon>
    </lineage>
</organism>
<name>A0A918E278_9ACTN</name>
<dbReference type="InterPro" id="IPR038152">
    <property type="entry name" value="Carbam_trans_C_sf"/>
</dbReference>
<accession>A0A918E278</accession>
<dbReference type="PANTHER" id="PTHR34847:SF1">
    <property type="entry name" value="NODULATION PROTEIN U"/>
    <property type="match status" value="1"/>
</dbReference>
<reference evidence="3" key="1">
    <citation type="journal article" date="2014" name="Int. J. Syst. Evol. Microbiol.">
        <title>Complete genome sequence of Corynebacterium casei LMG S-19264T (=DSM 44701T), isolated from a smear-ripened cheese.</title>
        <authorList>
            <consortium name="US DOE Joint Genome Institute (JGI-PGF)"/>
            <person name="Walter F."/>
            <person name="Albersmeier A."/>
            <person name="Kalinowski J."/>
            <person name="Ruckert C."/>
        </authorList>
    </citation>
    <scope>NUCLEOTIDE SEQUENCE</scope>
    <source>
        <strain evidence="3">CGMCC 4.7201</strain>
    </source>
</reference>
<evidence type="ECO:0000313" key="3">
    <source>
        <dbReference type="EMBL" id="GGP00026.1"/>
    </source>
</evidence>
<dbReference type="InterPro" id="IPR031730">
    <property type="entry name" value="Carbam_trans_C"/>
</dbReference>
<comment type="caution">
    <text evidence="3">The sequence shown here is derived from an EMBL/GenBank/DDBJ whole genome shotgun (WGS) entry which is preliminary data.</text>
</comment>
<evidence type="ECO:0000259" key="2">
    <source>
        <dbReference type="Pfam" id="PF16861"/>
    </source>
</evidence>
<dbReference type="Pfam" id="PF16861">
    <property type="entry name" value="Carbam_trans_C"/>
    <property type="match status" value="1"/>
</dbReference>
<dbReference type="PANTHER" id="PTHR34847">
    <property type="entry name" value="NODULATION PROTEIN U"/>
    <property type="match status" value="1"/>
</dbReference>
<sequence length="165" mass="18395">MVGGRHAGPRPSSTRTSRRPVLLNTSFNNNAEPIVQTVHDALTTFLTTELDHLVIENHLIQRRPPNPTTLDTFHLQLPPTTRLTKRSRADGSGALLVSHEVHLDHPGGARSEVSPELFRLLERADGRTPVDELARLCGSFDDDVRTELHGLWQRRLITLSPSPAR</sequence>
<keyword evidence="4" id="KW-1185">Reference proteome</keyword>
<feature type="domain" description="Carbamoyltransferase C-terminal" evidence="2">
    <location>
        <begin position="16"/>
        <end position="62"/>
    </location>
</feature>
<evidence type="ECO:0000256" key="1">
    <source>
        <dbReference type="SAM" id="MobiDB-lite"/>
    </source>
</evidence>
<dbReference type="Gene3D" id="3.90.870.20">
    <property type="entry name" value="Carbamoyltransferase, C-terminal domain"/>
    <property type="match status" value="1"/>
</dbReference>
<dbReference type="AlphaFoldDB" id="A0A918E278"/>
<dbReference type="EMBL" id="BMMS01000051">
    <property type="protein sequence ID" value="GGP00026.1"/>
    <property type="molecule type" value="Genomic_DNA"/>
</dbReference>
<feature type="region of interest" description="Disordered" evidence="1">
    <location>
        <begin position="1"/>
        <end position="20"/>
    </location>
</feature>
<dbReference type="Proteomes" id="UP000641932">
    <property type="component" value="Unassembled WGS sequence"/>
</dbReference>
<proteinExistence type="predicted"/>
<gene>
    <name evidence="3" type="ORF">GCM10012280_67830</name>
</gene>
<evidence type="ECO:0000313" key="4">
    <source>
        <dbReference type="Proteomes" id="UP000641932"/>
    </source>
</evidence>